<name>M7B5T2_CHEMY</name>
<dbReference type="GO" id="GO:0006950">
    <property type="term" value="P:response to stress"/>
    <property type="evidence" value="ECO:0007669"/>
    <property type="project" value="UniProtKB-ARBA"/>
</dbReference>
<proteinExistence type="inferred from homology"/>
<organism evidence="12 13">
    <name type="scientific">Chelonia mydas</name>
    <name type="common">Green sea-turtle</name>
    <name type="synonym">Chelonia agassizi</name>
    <dbReference type="NCBI Taxonomy" id="8469"/>
    <lineage>
        <taxon>Eukaryota</taxon>
        <taxon>Metazoa</taxon>
        <taxon>Chordata</taxon>
        <taxon>Craniata</taxon>
        <taxon>Vertebrata</taxon>
        <taxon>Euteleostomi</taxon>
        <taxon>Archelosauria</taxon>
        <taxon>Testudinata</taxon>
        <taxon>Testudines</taxon>
        <taxon>Cryptodira</taxon>
        <taxon>Durocryptodira</taxon>
        <taxon>Americhelydia</taxon>
        <taxon>Chelonioidea</taxon>
        <taxon>Cheloniidae</taxon>
        <taxon>Chelonia</taxon>
    </lineage>
</organism>
<dbReference type="GO" id="GO:0016236">
    <property type="term" value="P:macroautophagy"/>
    <property type="evidence" value="ECO:0007669"/>
    <property type="project" value="UniProtKB-ARBA"/>
</dbReference>
<accession>M7B5T2</accession>
<reference evidence="13" key="1">
    <citation type="journal article" date="2013" name="Nat. Genet.">
        <title>The draft genomes of soft-shell turtle and green sea turtle yield insights into the development and evolution of the turtle-specific body plan.</title>
        <authorList>
            <person name="Wang Z."/>
            <person name="Pascual-Anaya J."/>
            <person name="Zadissa A."/>
            <person name="Li W."/>
            <person name="Niimura Y."/>
            <person name="Huang Z."/>
            <person name="Li C."/>
            <person name="White S."/>
            <person name="Xiong Z."/>
            <person name="Fang D."/>
            <person name="Wang B."/>
            <person name="Ming Y."/>
            <person name="Chen Y."/>
            <person name="Zheng Y."/>
            <person name="Kuraku S."/>
            <person name="Pignatelli M."/>
            <person name="Herrero J."/>
            <person name="Beal K."/>
            <person name="Nozawa M."/>
            <person name="Li Q."/>
            <person name="Wang J."/>
            <person name="Zhang H."/>
            <person name="Yu L."/>
            <person name="Shigenobu S."/>
            <person name="Wang J."/>
            <person name="Liu J."/>
            <person name="Flicek P."/>
            <person name="Searle S."/>
            <person name="Wang J."/>
            <person name="Kuratani S."/>
            <person name="Yin Y."/>
            <person name="Aken B."/>
            <person name="Zhang G."/>
            <person name="Irie N."/>
        </authorList>
    </citation>
    <scope>NUCLEOTIDE SEQUENCE [LARGE SCALE GENOMIC DNA]</scope>
</reference>
<gene>
    <name evidence="12" type="ORF">UY3_11995</name>
</gene>
<evidence type="ECO:0000256" key="11">
    <source>
        <dbReference type="SAM" id="Phobius"/>
    </source>
</evidence>
<evidence type="ECO:0000256" key="3">
    <source>
        <dbReference type="ARBA" id="ARBA00022490"/>
    </source>
</evidence>
<evidence type="ECO:0000256" key="1">
    <source>
        <dbReference type="ARBA" id="ARBA00004419"/>
    </source>
</evidence>
<evidence type="ECO:0000256" key="7">
    <source>
        <dbReference type="ARBA" id="ARBA00023329"/>
    </source>
</evidence>
<evidence type="ECO:0000256" key="9">
    <source>
        <dbReference type="PIRSR" id="PIRSR604241-50"/>
    </source>
</evidence>
<dbReference type="InterPro" id="IPR004241">
    <property type="entry name" value="Atg8-like"/>
</dbReference>
<keyword evidence="13" id="KW-1185">Reference proteome</keyword>
<dbReference type="PANTHER" id="PTHR10969">
    <property type="entry name" value="MICROTUBULE-ASSOCIATED PROTEINS 1A/1B LIGHT CHAIN 3-RELATED"/>
    <property type="match status" value="1"/>
</dbReference>
<keyword evidence="11" id="KW-0812">Transmembrane</keyword>
<evidence type="ECO:0000313" key="13">
    <source>
        <dbReference type="Proteomes" id="UP000031443"/>
    </source>
</evidence>
<evidence type="ECO:0000256" key="10">
    <source>
        <dbReference type="RuleBase" id="RU004384"/>
    </source>
</evidence>
<dbReference type="FunFam" id="3.10.20.90:FF:000149">
    <property type="entry name" value="microtubule-associated proteins 1A/1B light chain 3C"/>
    <property type="match status" value="1"/>
</dbReference>
<evidence type="ECO:0000256" key="5">
    <source>
        <dbReference type="ARBA" id="ARBA00023136"/>
    </source>
</evidence>
<feature type="transmembrane region" description="Helical" evidence="11">
    <location>
        <begin position="42"/>
        <end position="63"/>
    </location>
</feature>
<comment type="subcellular location">
    <subcellularLocation>
        <location evidence="1">Cytoplasmic vesicle</location>
        <location evidence="1">Autophagosome</location>
    </subcellularLocation>
    <subcellularLocation>
        <location evidence="8">Endomembrane system</location>
        <topology evidence="8">Lipid-anchor</topology>
    </subcellularLocation>
</comment>
<evidence type="ECO:0000256" key="8">
    <source>
        <dbReference type="ARBA" id="ARBA00037868"/>
    </source>
</evidence>
<keyword evidence="11" id="KW-1133">Transmembrane helix</keyword>
<dbReference type="GO" id="GO:0012505">
    <property type="term" value="C:endomembrane system"/>
    <property type="evidence" value="ECO:0007669"/>
    <property type="project" value="UniProtKB-SubCell"/>
</dbReference>
<dbReference type="EMBL" id="KB547907">
    <property type="protein sequence ID" value="EMP30885.1"/>
    <property type="molecule type" value="Genomic_DNA"/>
</dbReference>
<keyword evidence="4 10" id="KW-0072">Autophagy</keyword>
<keyword evidence="7" id="KW-0968">Cytoplasmic vesicle</keyword>
<dbReference type="Gene3D" id="3.10.20.90">
    <property type="entry name" value="Phosphatidylinositol 3-kinase Catalytic Subunit, Chain A, domain 1"/>
    <property type="match status" value="1"/>
</dbReference>
<evidence type="ECO:0000256" key="2">
    <source>
        <dbReference type="ARBA" id="ARBA00007293"/>
    </source>
</evidence>
<dbReference type="GO" id="GO:0005776">
    <property type="term" value="C:autophagosome"/>
    <property type="evidence" value="ECO:0007669"/>
    <property type="project" value="UniProtKB-SubCell"/>
</dbReference>
<dbReference type="Pfam" id="PF02991">
    <property type="entry name" value="ATG8"/>
    <property type="match status" value="1"/>
</dbReference>
<keyword evidence="3" id="KW-0963">Cytoplasm</keyword>
<dbReference type="SUPFAM" id="SSF54236">
    <property type="entry name" value="Ubiquitin-like"/>
    <property type="match status" value="1"/>
</dbReference>
<dbReference type="InterPro" id="IPR029071">
    <property type="entry name" value="Ubiquitin-like_domsf"/>
</dbReference>
<keyword evidence="5 11" id="KW-0472">Membrane</keyword>
<dbReference type="AlphaFoldDB" id="M7B5T2"/>
<dbReference type="STRING" id="8469.M7B5T2"/>
<dbReference type="eggNOG" id="KOG1654">
    <property type="taxonomic scope" value="Eukaryota"/>
</dbReference>
<keyword evidence="6 9" id="KW-0449">Lipoprotein</keyword>
<dbReference type="GO" id="GO:0031410">
    <property type="term" value="C:cytoplasmic vesicle"/>
    <property type="evidence" value="ECO:0007669"/>
    <property type="project" value="UniProtKB-KW"/>
</dbReference>
<comment type="similarity">
    <text evidence="2 10">Belongs to the ATG8 family.</text>
</comment>
<feature type="lipid moiety-binding region" description="Phosphatidylserine amidated glycine; alternate" evidence="9">
    <location>
        <position position="430"/>
    </location>
</feature>
<evidence type="ECO:0000313" key="12">
    <source>
        <dbReference type="EMBL" id="EMP30885.1"/>
    </source>
</evidence>
<protein>
    <submittedName>
        <fullName evidence="12">Microtubule-associated proteins 1A/1B light chain 3C</fullName>
    </submittedName>
</protein>
<evidence type="ECO:0000256" key="4">
    <source>
        <dbReference type="ARBA" id="ARBA00023006"/>
    </source>
</evidence>
<dbReference type="Proteomes" id="UP000031443">
    <property type="component" value="Unassembled WGS sequence"/>
</dbReference>
<evidence type="ECO:0000256" key="6">
    <source>
        <dbReference type="ARBA" id="ARBA00023288"/>
    </source>
</evidence>
<sequence length="442" mass="47897">MGAYDFCKSESFIDPESRVDIDVVFASSLHLMILSRRKEPRLAIGTILTFGLWYSMFGVRMWICEAAESWSVVTQSGVHRAPLETQGHFLCCPTALPLISANHAALMRSHFHLGIERTWHNGGPDLSRGLGITWRNGGPDLGRGLGSTWHNGGPDLSRGLGITWRNGGPDLGRGLGSTWHNGGPDLSRGLGITWRNGGPDLGRGLGSTWHNGGPDLSRGLGITWRNGGPDLGRGLGSTWHNGGPDLSRGLGITWRNGGPDLGRGLGSTWHNGGPDLSRGLGITWRNGGPDLGRGLGSTWHDGGPDLSRGLGITWHNRGPDLSRASRMREAAEIRAKYPTKIPVVVERYQKEKQLPWLDRTKFLASQDSSMSQFMITLRTRMSLTATQAFYLLVNNKALPSMSMTMGEVYRGHKDGDGFLYVTYASQEMFGGGCSGGPAVTQS</sequence>